<evidence type="ECO:0000256" key="1">
    <source>
        <dbReference type="ARBA" id="ARBA00003236"/>
    </source>
</evidence>
<dbReference type="CDD" id="cd10977">
    <property type="entry name" value="CE4_PuuE_SpCDA1"/>
    <property type="match status" value="1"/>
</dbReference>
<protein>
    <recommendedName>
        <fullName evidence="3">Chitooligosaccharide deacetylase</fullName>
    </recommendedName>
    <alternativeName>
        <fullName evidence="4">Nodulation protein B</fullName>
    </alternativeName>
</protein>
<gene>
    <name evidence="7" type="primary">puuE</name>
    <name evidence="7" type="ORF">SIL87_05250</name>
</gene>
<feature type="domain" description="NodB homology" evidence="6">
    <location>
        <begin position="71"/>
        <end position="289"/>
    </location>
</feature>
<accession>A0AAW9DNC1</accession>
<evidence type="ECO:0000256" key="3">
    <source>
        <dbReference type="ARBA" id="ARBA00020071"/>
    </source>
</evidence>
<dbReference type="InterPro" id="IPR017625">
    <property type="entry name" value="PuuE"/>
</dbReference>
<dbReference type="EMBL" id="JAWXYB010000018">
    <property type="protein sequence ID" value="MDX5930173.1"/>
    <property type="molecule type" value="Genomic_DNA"/>
</dbReference>
<name>A0AAW9DNC1_ACIAO</name>
<dbReference type="SUPFAM" id="SSF88713">
    <property type="entry name" value="Glycoside hydrolase/deacetylase"/>
    <property type="match status" value="1"/>
</dbReference>
<evidence type="ECO:0000313" key="8">
    <source>
        <dbReference type="Proteomes" id="UP001279553"/>
    </source>
</evidence>
<dbReference type="RefSeq" id="WP_319613135.1">
    <property type="nucleotide sequence ID" value="NZ_JAWXYB010000018.1"/>
</dbReference>
<reference evidence="7 8" key="1">
    <citation type="submission" date="2023-11" db="EMBL/GenBank/DDBJ databases">
        <title>MicrobeMod: A computational toolkit for identifying prokaryotic methylation and restriction-modification with nanopore sequencing.</title>
        <authorList>
            <person name="Crits-Christoph A."/>
            <person name="Kang S.C."/>
            <person name="Lee H."/>
            <person name="Ostrov N."/>
        </authorList>
    </citation>
    <scope>NUCLEOTIDE SEQUENCE [LARGE SCALE GENOMIC DNA]</scope>
    <source>
        <strain evidence="7 8">DSMZ 700</strain>
    </source>
</reference>
<dbReference type="InterPro" id="IPR002509">
    <property type="entry name" value="NODB_dom"/>
</dbReference>
<dbReference type="Pfam" id="PF01522">
    <property type="entry name" value="Polysacc_deac_1"/>
    <property type="match status" value="1"/>
</dbReference>
<dbReference type="PANTHER" id="PTHR43123:SF1">
    <property type="entry name" value="POLYSACCHARIDE DEACETYLASE-RELATED"/>
    <property type="match status" value="1"/>
</dbReference>
<evidence type="ECO:0000259" key="6">
    <source>
        <dbReference type="PROSITE" id="PS51677"/>
    </source>
</evidence>
<dbReference type="PROSITE" id="PS51677">
    <property type="entry name" value="NODB"/>
    <property type="match status" value="1"/>
</dbReference>
<proteinExistence type="inferred from homology"/>
<evidence type="ECO:0000256" key="2">
    <source>
        <dbReference type="ARBA" id="ARBA00010973"/>
    </source>
</evidence>
<organism evidence="7 8">
    <name type="scientific">Acidiphilium acidophilum</name>
    <name type="common">Thiobacillus acidophilus</name>
    <dbReference type="NCBI Taxonomy" id="76588"/>
    <lineage>
        <taxon>Bacteria</taxon>
        <taxon>Pseudomonadati</taxon>
        <taxon>Pseudomonadota</taxon>
        <taxon>Alphaproteobacteria</taxon>
        <taxon>Acetobacterales</taxon>
        <taxon>Acidocellaceae</taxon>
        <taxon>Acidiphilium</taxon>
    </lineage>
</organism>
<dbReference type="GO" id="GO:0016810">
    <property type="term" value="F:hydrolase activity, acting on carbon-nitrogen (but not peptide) bonds"/>
    <property type="evidence" value="ECO:0007669"/>
    <property type="project" value="InterPro"/>
</dbReference>
<dbReference type="GO" id="GO:0005975">
    <property type="term" value="P:carbohydrate metabolic process"/>
    <property type="evidence" value="ECO:0007669"/>
    <property type="project" value="InterPro"/>
</dbReference>
<dbReference type="AlphaFoldDB" id="A0AAW9DNC1"/>
<evidence type="ECO:0000313" key="7">
    <source>
        <dbReference type="EMBL" id="MDX5930173.1"/>
    </source>
</evidence>
<dbReference type="Proteomes" id="UP001279553">
    <property type="component" value="Unassembled WGS sequence"/>
</dbReference>
<dbReference type="Gene3D" id="3.20.20.370">
    <property type="entry name" value="Glycoside hydrolase/deacetylase"/>
    <property type="match status" value="1"/>
</dbReference>
<comment type="function">
    <text evidence="1">Is involved in generating a small heat-stable compound (Nod), an acylated oligomer of N-acetylglucosamine, that stimulates mitosis in various plant protoplasts.</text>
</comment>
<dbReference type="InterPro" id="IPR011330">
    <property type="entry name" value="Glyco_hydro/deAcase_b/a-brl"/>
</dbReference>
<evidence type="ECO:0000256" key="5">
    <source>
        <dbReference type="SAM" id="MobiDB-lite"/>
    </source>
</evidence>
<sequence>MTALASYPRDMTGYGRTPPDPQWPDGARICVQFVVNYEEGGENNILHGDAASEAFLSEIPGAAPWPGARHWNMESVYEYGARAGFWRLWRLFTARALPVTVYGVATALQRAPEQVAAMREAGWEIASHGLKWIDYRDIPRETEAADLARAIALHTEITGAAPKGFYLGRCSMNTRDIVMAQGGFAYSSDSYADDLPYYVAGPRGPHLVIPYTLDSNDMRFATIAGFSSGDDFFAYLRDGFDCLYREGKEGAAKMLNIGLHCRLAGRPGRTEALARFIDHITAHPDVWITRRIDIADHWRRVHPPAG</sequence>
<dbReference type="PANTHER" id="PTHR43123">
    <property type="entry name" value="POLYSACCHARIDE DEACETYLASE-RELATED"/>
    <property type="match status" value="1"/>
</dbReference>
<keyword evidence="8" id="KW-1185">Reference proteome</keyword>
<feature type="region of interest" description="Disordered" evidence="5">
    <location>
        <begin position="1"/>
        <end position="20"/>
    </location>
</feature>
<comment type="similarity">
    <text evidence="2">Belongs to the polysaccharide deacetylase family.</text>
</comment>
<dbReference type="NCBIfam" id="TIGR03212">
    <property type="entry name" value="uraD_N-term-dom"/>
    <property type="match status" value="1"/>
</dbReference>
<evidence type="ECO:0000256" key="4">
    <source>
        <dbReference type="ARBA" id="ARBA00032976"/>
    </source>
</evidence>
<comment type="caution">
    <text evidence="7">The sequence shown here is derived from an EMBL/GenBank/DDBJ whole genome shotgun (WGS) entry which is preliminary data.</text>
</comment>